<dbReference type="OrthoDB" id="444945at2759"/>
<dbReference type="InterPro" id="IPR027417">
    <property type="entry name" value="P-loop_NTPase"/>
</dbReference>
<evidence type="ECO:0000256" key="4">
    <source>
        <dbReference type="ARBA" id="ARBA00023134"/>
    </source>
</evidence>
<comment type="caution">
    <text evidence="7">The sequence shown here is derived from an EMBL/GenBank/DDBJ whole genome shotgun (WGS) entry which is preliminary data.</text>
</comment>
<dbReference type="PROSITE" id="PS51721">
    <property type="entry name" value="G_CP"/>
    <property type="match status" value="1"/>
</dbReference>
<dbReference type="VEuPathDB" id="MicrosporidiaDB:M153_90670002"/>
<dbReference type="Pfam" id="PF08153">
    <property type="entry name" value="NGP1NT"/>
    <property type="match status" value="1"/>
</dbReference>
<keyword evidence="8" id="KW-1185">Reference proteome</keyword>
<dbReference type="GO" id="GO:0070180">
    <property type="term" value="F:large ribosomal subunit rRNA binding"/>
    <property type="evidence" value="ECO:0007669"/>
    <property type="project" value="EnsemblFungi"/>
</dbReference>
<organism evidence="7 8">
    <name type="scientific">Pseudoloma neurophilia</name>
    <dbReference type="NCBI Taxonomy" id="146866"/>
    <lineage>
        <taxon>Eukaryota</taxon>
        <taxon>Fungi</taxon>
        <taxon>Fungi incertae sedis</taxon>
        <taxon>Microsporidia</taxon>
        <taxon>Pseudoloma</taxon>
    </lineage>
</organism>
<evidence type="ECO:0000256" key="1">
    <source>
        <dbReference type="ARBA" id="ARBA00003892"/>
    </source>
</evidence>
<dbReference type="EMBL" id="LGUB01001082">
    <property type="protein sequence ID" value="KRH92247.1"/>
    <property type="molecule type" value="Genomic_DNA"/>
</dbReference>
<reference evidence="7 8" key="1">
    <citation type="submission" date="2015-07" db="EMBL/GenBank/DDBJ databases">
        <title>The genome of Pseudoloma neurophilia, a relevant intracellular parasite of the zebrafish.</title>
        <authorList>
            <person name="Ndikumana S."/>
            <person name="Pelin A."/>
            <person name="Sanders J."/>
            <person name="Corradi N."/>
        </authorList>
    </citation>
    <scope>NUCLEOTIDE SEQUENCE [LARGE SCALE GENOMIC DNA]</scope>
    <source>
        <strain evidence="7 8">MK1</strain>
    </source>
</reference>
<dbReference type="InterPro" id="IPR012971">
    <property type="entry name" value="NOG2_N_dom"/>
</dbReference>
<dbReference type="InterPro" id="IPR030378">
    <property type="entry name" value="G_CP_dom"/>
</dbReference>
<dbReference type="InterPro" id="IPR050755">
    <property type="entry name" value="TRAFAC_YlqF/YawG_RiboMat"/>
</dbReference>
<sequence>FFETLCQMVKENFYRNKSKCNLQNMYNNKPKHNAYGEVVIPAAFQSKKSKVAVIPPNFKLFTSSRTINMDEIAQEKEKSTYEVLLKKGQIPFSILSEKKGKRKMKYDDIHKSKRAKAENLLLSKKNTEQVNSEKIPEPEKSKIATNISKNNDAKINGEYDILKPGKSKRIWGELYKVLDTSDVIIHVLDARYPKLFLSKQIIDYIKEHEYKNLILVLNKVDLIPAHITQKNIEILSKYFPTIAMHSKSLSNFYGKLDLFNLLRQYKKIHKKTISVGFVGYPNVGKSSIINILINKNSVKAAPLAGETQNWQHVKLDKGINLFDCPGIIDEKNKSLS</sequence>
<feature type="domain" description="CP-type G" evidence="6">
    <location>
        <begin position="171"/>
        <end position="330"/>
    </location>
</feature>
<dbReference type="SUPFAM" id="SSF52540">
    <property type="entry name" value="P-loop containing nucleoside triphosphate hydrolases"/>
    <property type="match status" value="1"/>
</dbReference>
<dbReference type="Proteomes" id="UP000051530">
    <property type="component" value="Unassembled WGS sequence"/>
</dbReference>
<dbReference type="GO" id="GO:0005525">
    <property type="term" value="F:GTP binding"/>
    <property type="evidence" value="ECO:0007669"/>
    <property type="project" value="UniProtKB-KW"/>
</dbReference>
<proteinExistence type="inferred from homology"/>
<evidence type="ECO:0000313" key="8">
    <source>
        <dbReference type="Proteomes" id="UP000051530"/>
    </source>
</evidence>
<dbReference type="GO" id="GO:0000055">
    <property type="term" value="P:ribosomal large subunit export from nucleus"/>
    <property type="evidence" value="ECO:0007669"/>
    <property type="project" value="EnsemblFungi"/>
</dbReference>
<keyword evidence="5" id="KW-0539">Nucleus</keyword>
<evidence type="ECO:0000259" key="6">
    <source>
        <dbReference type="PROSITE" id="PS51721"/>
    </source>
</evidence>
<dbReference type="GO" id="GO:0030687">
    <property type="term" value="C:preribosome, large subunit precursor"/>
    <property type="evidence" value="ECO:0007669"/>
    <property type="project" value="EnsemblFungi"/>
</dbReference>
<keyword evidence="3 5" id="KW-0547">Nucleotide-binding</keyword>
<feature type="non-terminal residue" evidence="7">
    <location>
        <position position="336"/>
    </location>
</feature>
<protein>
    <recommendedName>
        <fullName evidence="2 5">Nucleolar GTP-binding protein 2</fullName>
    </recommendedName>
</protein>
<comment type="function">
    <text evidence="1 5">GTPase that associates with pre-60S ribosomal subunits in the nucleolus and is required for their nuclear export and maturation.</text>
</comment>
<dbReference type="PRINTS" id="PR00326">
    <property type="entry name" value="GTP1OBG"/>
</dbReference>
<dbReference type="InterPro" id="IPR006073">
    <property type="entry name" value="GTP-bd"/>
</dbReference>
<dbReference type="GO" id="GO:2000200">
    <property type="term" value="P:regulation of ribosomal subunit export from nucleus"/>
    <property type="evidence" value="ECO:0007669"/>
    <property type="project" value="EnsemblFungi"/>
</dbReference>
<dbReference type="Pfam" id="PF01926">
    <property type="entry name" value="MMR_HSR1"/>
    <property type="match status" value="1"/>
</dbReference>
<dbReference type="Gene3D" id="3.40.50.300">
    <property type="entry name" value="P-loop containing nucleotide triphosphate hydrolases"/>
    <property type="match status" value="1"/>
</dbReference>
<gene>
    <name evidence="7" type="ORF">M153_90670002</name>
</gene>
<keyword evidence="4 5" id="KW-0342">GTP-binding</keyword>
<dbReference type="PANTHER" id="PTHR11089:SF9">
    <property type="entry name" value="NUCLEOLAR GTP-BINDING PROTEIN 2"/>
    <property type="match status" value="1"/>
</dbReference>
<evidence type="ECO:0000256" key="5">
    <source>
        <dbReference type="RuleBase" id="RU364023"/>
    </source>
</evidence>
<comment type="subcellular location">
    <subcellularLocation>
        <location evidence="5">Nucleus</location>
        <location evidence="5">Nucleolus</location>
    </subcellularLocation>
</comment>
<dbReference type="PANTHER" id="PTHR11089">
    <property type="entry name" value="GTP-BINDING PROTEIN-RELATED"/>
    <property type="match status" value="1"/>
</dbReference>
<accession>A0A0R0LZT1</accession>
<evidence type="ECO:0000256" key="2">
    <source>
        <dbReference type="ARBA" id="ARBA00022127"/>
    </source>
</evidence>
<dbReference type="AlphaFoldDB" id="A0A0R0LZT1"/>
<feature type="non-terminal residue" evidence="7">
    <location>
        <position position="1"/>
    </location>
</feature>
<evidence type="ECO:0000313" key="7">
    <source>
        <dbReference type="EMBL" id="KRH92247.1"/>
    </source>
</evidence>
<dbReference type="GO" id="GO:0005654">
    <property type="term" value="C:nucleoplasm"/>
    <property type="evidence" value="ECO:0007669"/>
    <property type="project" value="EnsemblFungi"/>
</dbReference>
<evidence type="ECO:0000256" key="3">
    <source>
        <dbReference type="ARBA" id="ARBA00022741"/>
    </source>
</evidence>
<name>A0A0R0LZT1_9MICR</name>
<dbReference type="GO" id="GO:0005730">
    <property type="term" value="C:nucleolus"/>
    <property type="evidence" value="ECO:0007669"/>
    <property type="project" value="UniProtKB-SubCell"/>
</dbReference>
<comment type="similarity">
    <text evidence="5">Belongs to the TRAFAC class YlqF/YawG GTPase family. NOG2 subfamily.</text>
</comment>